<reference evidence="9" key="1">
    <citation type="journal article" date="2019" name="Int. J. Syst. Evol. Microbiol.">
        <title>The Global Catalogue of Microorganisms (GCM) 10K type strain sequencing project: providing services to taxonomists for standard genome sequencing and annotation.</title>
        <authorList>
            <consortium name="The Broad Institute Genomics Platform"/>
            <consortium name="The Broad Institute Genome Sequencing Center for Infectious Disease"/>
            <person name="Wu L."/>
            <person name="Ma J."/>
        </authorList>
    </citation>
    <scope>NUCLEOTIDE SEQUENCE [LARGE SCALE GENOMIC DNA]</scope>
    <source>
        <strain evidence="9">JCM 18326</strain>
    </source>
</reference>
<dbReference type="InterPro" id="IPR020846">
    <property type="entry name" value="MFS_dom"/>
</dbReference>
<evidence type="ECO:0000256" key="1">
    <source>
        <dbReference type="ARBA" id="ARBA00004127"/>
    </source>
</evidence>
<feature type="transmembrane region" description="Helical" evidence="6">
    <location>
        <begin position="187"/>
        <end position="208"/>
    </location>
</feature>
<proteinExistence type="predicted"/>
<comment type="subcellular location">
    <subcellularLocation>
        <location evidence="1">Endomembrane system</location>
        <topology evidence="1">Multi-pass membrane protein</topology>
    </subcellularLocation>
</comment>
<dbReference type="PANTHER" id="PTHR23519">
    <property type="entry name" value="AUTOPHAGY-RELATED PROTEIN 22"/>
    <property type="match status" value="1"/>
</dbReference>
<evidence type="ECO:0000256" key="6">
    <source>
        <dbReference type="SAM" id="Phobius"/>
    </source>
</evidence>
<dbReference type="SUPFAM" id="SSF103473">
    <property type="entry name" value="MFS general substrate transporter"/>
    <property type="match status" value="1"/>
</dbReference>
<evidence type="ECO:0000313" key="8">
    <source>
        <dbReference type="EMBL" id="GAA4821754.1"/>
    </source>
</evidence>
<dbReference type="EMBL" id="BAABJX010000005">
    <property type="protein sequence ID" value="GAA4821754.1"/>
    <property type="molecule type" value="Genomic_DNA"/>
</dbReference>
<accession>A0ABP9D0K6</accession>
<feature type="transmembrane region" description="Helical" evidence="6">
    <location>
        <begin position="156"/>
        <end position="175"/>
    </location>
</feature>
<evidence type="ECO:0000313" key="9">
    <source>
        <dbReference type="Proteomes" id="UP001500298"/>
    </source>
</evidence>
<feature type="transmembrane region" description="Helical" evidence="6">
    <location>
        <begin position="376"/>
        <end position="395"/>
    </location>
</feature>
<comment type="caution">
    <text evidence="8">The sequence shown here is derived from an EMBL/GenBank/DDBJ whole genome shotgun (WGS) entry which is preliminary data.</text>
</comment>
<dbReference type="PROSITE" id="PS50850">
    <property type="entry name" value="MFS"/>
    <property type="match status" value="1"/>
</dbReference>
<keyword evidence="3 6" id="KW-0812">Transmembrane</keyword>
<gene>
    <name evidence="8" type="ORF">GCM10023331_02670</name>
</gene>
<feature type="transmembrane region" description="Helical" evidence="6">
    <location>
        <begin position="249"/>
        <end position="271"/>
    </location>
</feature>
<feature type="transmembrane region" description="Helical" evidence="6">
    <location>
        <begin position="20"/>
        <end position="39"/>
    </location>
</feature>
<feature type="transmembrane region" description="Helical" evidence="6">
    <location>
        <begin position="312"/>
        <end position="331"/>
    </location>
</feature>
<name>A0ABP9D0K6_9BACT</name>
<keyword evidence="2" id="KW-0813">Transport</keyword>
<organism evidence="8 9">
    <name type="scientific">Algivirga pacifica</name>
    <dbReference type="NCBI Taxonomy" id="1162670"/>
    <lineage>
        <taxon>Bacteria</taxon>
        <taxon>Pseudomonadati</taxon>
        <taxon>Bacteroidota</taxon>
        <taxon>Cytophagia</taxon>
        <taxon>Cytophagales</taxon>
        <taxon>Flammeovirgaceae</taxon>
        <taxon>Algivirga</taxon>
    </lineage>
</organism>
<feature type="transmembrane region" description="Helical" evidence="6">
    <location>
        <begin position="337"/>
        <end position="355"/>
    </location>
</feature>
<dbReference type="PANTHER" id="PTHR23519:SF1">
    <property type="entry name" value="AUTOPHAGY-RELATED PROTEIN 22"/>
    <property type="match status" value="1"/>
</dbReference>
<feature type="transmembrane region" description="Helical" evidence="6">
    <location>
        <begin position="91"/>
        <end position="110"/>
    </location>
</feature>
<dbReference type="InterPro" id="IPR050495">
    <property type="entry name" value="ATG22/LtaA_families"/>
</dbReference>
<evidence type="ECO:0000256" key="4">
    <source>
        <dbReference type="ARBA" id="ARBA00022989"/>
    </source>
</evidence>
<feature type="domain" description="Major facilitator superfamily (MFS) profile" evidence="7">
    <location>
        <begin position="246"/>
        <end position="439"/>
    </location>
</feature>
<feature type="transmembrane region" description="Helical" evidence="6">
    <location>
        <begin position="283"/>
        <end position="305"/>
    </location>
</feature>
<feature type="transmembrane region" description="Helical" evidence="6">
    <location>
        <begin position="116"/>
        <end position="135"/>
    </location>
</feature>
<dbReference type="Proteomes" id="UP001500298">
    <property type="component" value="Unassembled WGS sequence"/>
</dbReference>
<feature type="transmembrane region" description="Helical" evidence="6">
    <location>
        <begin position="401"/>
        <end position="423"/>
    </location>
</feature>
<feature type="transmembrane region" description="Helical" evidence="6">
    <location>
        <begin position="59"/>
        <end position="79"/>
    </location>
</feature>
<dbReference type="Pfam" id="PF11700">
    <property type="entry name" value="ATG22"/>
    <property type="match status" value="2"/>
</dbReference>
<keyword evidence="5 6" id="KW-0472">Membrane</keyword>
<evidence type="ECO:0000256" key="5">
    <source>
        <dbReference type="ARBA" id="ARBA00023136"/>
    </source>
</evidence>
<dbReference type="Gene3D" id="1.20.1250.20">
    <property type="entry name" value="MFS general substrate transporter like domains"/>
    <property type="match status" value="1"/>
</dbReference>
<evidence type="ECO:0000259" key="7">
    <source>
        <dbReference type="PROSITE" id="PS50850"/>
    </source>
</evidence>
<keyword evidence="9" id="KW-1185">Reference proteome</keyword>
<evidence type="ECO:0000256" key="3">
    <source>
        <dbReference type="ARBA" id="ARBA00022692"/>
    </source>
</evidence>
<evidence type="ECO:0000256" key="2">
    <source>
        <dbReference type="ARBA" id="ARBA00022448"/>
    </source>
</evidence>
<protein>
    <submittedName>
        <fullName evidence="8">MFS transporter</fullName>
    </submittedName>
</protein>
<keyword evidence="4 6" id="KW-1133">Transmembrane helix</keyword>
<dbReference type="InterPro" id="IPR024671">
    <property type="entry name" value="Atg22-like"/>
</dbReference>
<dbReference type="InterPro" id="IPR036259">
    <property type="entry name" value="MFS_trans_sf"/>
</dbReference>
<dbReference type="RefSeq" id="WP_345368616.1">
    <property type="nucleotide sequence ID" value="NZ_BAABJX010000005.1"/>
</dbReference>
<sequence>MKNDKQVVNAWCMYDWANSVYSLAISTAIFPIFYTATTGKLFKEGIVPFFGIEIENTVLLAYALSFSFLLIAGLSPLLSGIADAGGYKKQLLKFFVYLGSFSCTALFFFTGENVEWGILFSMLASIGFSGSLVFYNAYLPEIVTEDRYDVVSARGFALGYIGSVIHLVVSLILILKKDWFGIESDTLPSRIAFLSVGVWWFGFSQYTFAHLPNEQHEKDPSPVHKLFRKGYKEIHKVWRDAKDKPYIRIFLASFFFYSMGVQTVILLAASFGEKELKMDSAGLIGLIILLQVVAIGGAALFAFVSKKTSNKAALISMILIWIALCVSAYFVQDQLQFYIVGMSVGLVMGGIQSLSRSTFSKLIPEGSPDTTSYFSFYDVAEKLSIVIGTFAYGFIEQLTGNMRYSVLALGGLFIIGLLLMFFFRMPKTGVRHKKVTAEA</sequence>